<proteinExistence type="predicted"/>
<organism evidence="2 3">
    <name type="scientific">Chaetoceros tenuissimus</name>
    <dbReference type="NCBI Taxonomy" id="426638"/>
    <lineage>
        <taxon>Eukaryota</taxon>
        <taxon>Sar</taxon>
        <taxon>Stramenopiles</taxon>
        <taxon>Ochrophyta</taxon>
        <taxon>Bacillariophyta</taxon>
        <taxon>Coscinodiscophyceae</taxon>
        <taxon>Chaetocerotophycidae</taxon>
        <taxon>Chaetocerotales</taxon>
        <taxon>Chaetocerotaceae</taxon>
        <taxon>Chaetoceros</taxon>
    </lineage>
</organism>
<reference evidence="2 3" key="1">
    <citation type="journal article" date="2021" name="Sci. Rep.">
        <title>The genome of the diatom Chaetoceros tenuissimus carries an ancient integrated fragment of an extant virus.</title>
        <authorList>
            <person name="Hongo Y."/>
            <person name="Kimura K."/>
            <person name="Takaki Y."/>
            <person name="Yoshida Y."/>
            <person name="Baba S."/>
            <person name="Kobayashi G."/>
            <person name="Nagasaki K."/>
            <person name="Hano T."/>
            <person name="Tomaru Y."/>
        </authorList>
    </citation>
    <scope>NUCLEOTIDE SEQUENCE [LARGE SCALE GENOMIC DNA]</scope>
    <source>
        <strain evidence="2 3">NIES-3715</strain>
    </source>
</reference>
<protein>
    <submittedName>
        <fullName evidence="2">Uncharacterized protein</fullName>
    </submittedName>
</protein>
<evidence type="ECO:0000256" key="1">
    <source>
        <dbReference type="SAM" id="MobiDB-lite"/>
    </source>
</evidence>
<sequence length="212" mass="23817">MKRSSRRPRLLRITPFAVGEIVREDDCPQYRVGEIVSIQADGRVRVRWNDRQERTYLEGDVLDMVLYQHNHINNFNREQEEGAQALLNQEEEVGGEVQEEAPAAHEEEDQVEAPAAHEEAEVEAPALNELPVEEEKEDEEQSLGGDYRSAASSSDEESDGTHEDLAPNDTPARPIASSESTGITPAMRGMRLNGDCEECGQQLPCLFCNRFH</sequence>
<accession>A0AAD3CRL0</accession>
<comment type="caution">
    <text evidence="2">The sequence shown here is derived from an EMBL/GenBank/DDBJ whole genome shotgun (WGS) entry which is preliminary data.</text>
</comment>
<evidence type="ECO:0000313" key="2">
    <source>
        <dbReference type="EMBL" id="GFH50608.1"/>
    </source>
</evidence>
<feature type="compositionally biased region" description="Acidic residues" evidence="1">
    <location>
        <begin position="131"/>
        <end position="141"/>
    </location>
</feature>
<dbReference type="Proteomes" id="UP001054902">
    <property type="component" value="Unassembled WGS sequence"/>
</dbReference>
<name>A0AAD3CRL0_9STRA</name>
<dbReference type="AlphaFoldDB" id="A0AAD3CRL0"/>
<keyword evidence="3" id="KW-1185">Reference proteome</keyword>
<dbReference type="EMBL" id="BLLK01000040">
    <property type="protein sequence ID" value="GFH50608.1"/>
    <property type="molecule type" value="Genomic_DNA"/>
</dbReference>
<evidence type="ECO:0000313" key="3">
    <source>
        <dbReference type="Proteomes" id="UP001054902"/>
    </source>
</evidence>
<gene>
    <name evidence="2" type="ORF">CTEN210_07084</name>
</gene>
<feature type="region of interest" description="Disordered" evidence="1">
    <location>
        <begin position="91"/>
        <end position="192"/>
    </location>
</feature>